<organism evidence="3 4">
    <name type="scientific">Oceaniferula marina</name>
    <dbReference type="NCBI Taxonomy" id="2748318"/>
    <lineage>
        <taxon>Bacteria</taxon>
        <taxon>Pseudomonadati</taxon>
        <taxon>Verrucomicrobiota</taxon>
        <taxon>Verrucomicrobiia</taxon>
        <taxon>Verrucomicrobiales</taxon>
        <taxon>Verrucomicrobiaceae</taxon>
        <taxon>Oceaniferula</taxon>
    </lineage>
</organism>
<dbReference type="InterPro" id="IPR013766">
    <property type="entry name" value="Thioredoxin_domain"/>
</dbReference>
<sequence length="199" mass="22652">MKTFFYLCLAAGAIVLPASERARNVVFQMASVVVTGLEQVFLQGEYAEVRMVDGAEFDAVIKEPGRLVIVDFHHEETSGSYSEKSEFDESVNRLPSKVLIAKVLAGRNIELMDRLQIHNVPTLRVYREGQLLEEFKGKVDTDRFLEVVRYHLANPDSKPRKEGYIGPLQDDWLPEGVQQRPRDGAVTPLDYDLERSRKK</sequence>
<evidence type="ECO:0000313" key="4">
    <source>
        <dbReference type="Proteomes" id="UP000557872"/>
    </source>
</evidence>
<evidence type="ECO:0000256" key="1">
    <source>
        <dbReference type="SAM" id="MobiDB-lite"/>
    </source>
</evidence>
<reference evidence="3 4" key="1">
    <citation type="submission" date="2020-07" db="EMBL/GenBank/DDBJ databases">
        <title>Roseicoccus Jingziensis gen. nov., sp. nov., isolated from coastal seawater.</title>
        <authorList>
            <person name="Feng X."/>
        </authorList>
    </citation>
    <scope>NUCLEOTIDE SEQUENCE [LARGE SCALE GENOMIC DNA]</scope>
    <source>
        <strain evidence="3 4">N1E253</strain>
    </source>
</reference>
<comment type="caution">
    <text evidence="3">The sequence shown here is derived from an EMBL/GenBank/DDBJ whole genome shotgun (WGS) entry which is preliminary data.</text>
</comment>
<dbReference type="Gene3D" id="3.40.30.10">
    <property type="entry name" value="Glutaredoxin"/>
    <property type="match status" value="1"/>
</dbReference>
<dbReference type="SUPFAM" id="SSF52833">
    <property type="entry name" value="Thioredoxin-like"/>
    <property type="match status" value="1"/>
</dbReference>
<dbReference type="Pfam" id="PF00085">
    <property type="entry name" value="Thioredoxin"/>
    <property type="match status" value="1"/>
</dbReference>
<evidence type="ECO:0000313" key="3">
    <source>
        <dbReference type="EMBL" id="NWK54628.1"/>
    </source>
</evidence>
<feature type="region of interest" description="Disordered" evidence="1">
    <location>
        <begin position="159"/>
        <end position="199"/>
    </location>
</feature>
<dbReference type="AlphaFoldDB" id="A0A851GA60"/>
<dbReference type="RefSeq" id="WP_178931142.1">
    <property type="nucleotide sequence ID" value="NZ_JACBAZ010000001.1"/>
</dbReference>
<name>A0A851GA60_9BACT</name>
<evidence type="ECO:0000259" key="2">
    <source>
        <dbReference type="Pfam" id="PF00085"/>
    </source>
</evidence>
<dbReference type="Proteomes" id="UP000557872">
    <property type="component" value="Unassembled WGS sequence"/>
</dbReference>
<feature type="domain" description="Thioredoxin" evidence="2">
    <location>
        <begin position="49"/>
        <end position="148"/>
    </location>
</feature>
<dbReference type="EMBL" id="JACBAZ010000001">
    <property type="protein sequence ID" value="NWK54628.1"/>
    <property type="molecule type" value="Genomic_DNA"/>
</dbReference>
<accession>A0A851GA60</accession>
<dbReference type="CDD" id="cd02947">
    <property type="entry name" value="TRX_family"/>
    <property type="match status" value="1"/>
</dbReference>
<dbReference type="InterPro" id="IPR036249">
    <property type="entry name" value="Thioredoxin-like_sf"/>
</dbReference>
<proteinExistence type="predicted"/>
<protein>
    <recommendedName>
        <fullName evidence="2">Thioredoxin domain-containing protein</fullName>
    </recommendedName>
</protein>
<keyword evidence="4" id="KW-1185">Reference proteome</keyword>
<gene>
    <name evidence="3" type="ORF">HW115_03335</name>
</gene>